<feature type="transmembrane region" description="Helical" evidence="1">
    <location>
        <begin position="150"/>
        <end position="181"/>
    </location>
</feature>
<gene>
    <name evidence="3" type="ORF">H8708_11315</name>
</gene>
<feature type="transmembrane region" description="Helical" evidence="1">
    <location>
        <begin position="75"/>
        <end position="95"/>
    </location>
</feature>
<evidence type="ECO:0000259" key="2">
    <source>
        <dbReference type="Pfam" id="PF02517"/>
    </source>
</evidence>
<feature type="transmembrane region" description="Helical" evidence="1">
    <location>
        <begin position="37"/>
        <end position="55"/>
    </location>
</feature>
<accession>A0ABR7NUM3</accession>
<keyword evidence="3" id="KW-0482">Metalloprotease</keyword>
<dbReference type="PANTHER" id="PTHR36435">
    <property type="entry name" value="SLR1288 PROTEIN"/>
    <property type="match status" value="1"/>
</dbReference>
<proteinExistence type="predicted"/>
<dbReference type="InterPro" id="IPR003675">
    <property type="entry name" value="Rce1/LyrA-like_dom"/>
</dbReference>
<dbReference type="GO" id="GO:0008237">
    <property type="term" value="F:metallopeptidase activity"/>
    <property type="evidence" value="ECO:0007669"/>
    <property type="project" value="UniProtKB-KW"/>
</dbReference>
<dbReference type="Proteomes" id="UP000647491">
    <property type="component" value="Unassembled WGS sequence"/>
</dbReference>
<evidence type="ECO:0000256" key="1">
    <source>
        <dbReference type="SAM" id="Phobius"/>
    </source>
</evidence>
<organism evidence="3 4">
    <name type="scientific">Enterocloster hominis</name>
    <name type="common">ex Liu et al. 2021</name>
    <dbReference type="NCBI Taxonomy" id="2763663"/>
    <lineage>
        <taxon>Bacteria</taxon>
        <taxon>Bacillati</taxon>
        <taxon>Bacillota</taxon>
        <taxon>Clostridia</taxon>
        <taxon>Lachnospirales</taxon>
        <taxon>Lachnospiraceae</taxon>
        <taxon>Enterocloster</taxon>
    </lineage>
</organism>
<keyword evidence="3" id="KW-0378">Hydrolase</keyword>
<keyword evidence="4" id="KW-1185">Reference proteome</keyword>
<dbReference type="PROSITE" id="PS51257">
    <property type="entry name" value="PROKAR_LIPOPROTEIN"/>
    <property type="match status" value="1"/>
</dbReference>
<dbReference type="Pfam" id="PF02517">
    <property type="entry name" value="Rce1-like"/>
    <property type="match status" value="1"/>
</dbReference>
<evidence type="ECO:0000313" key="4">
    <source>
        <dbReference type="Proteomes" id="UP000647491"/>
    </source>
</evidence>
<reference evidence="3 4" key="1">
    <citation type="submission" date="2020-08" db="EMBL/GenBank/DDBJ databases">
        <title>Genome public.</title>
        <authorList>
            <person name="Liu C."/>
            <person name="Sun Q."/>
        </authorList>
    </citation>
    <scope>NUCLEOTIDE SEQUENCE [LARGE SCALE GENOMIC DNA]</scope>
    <source>
        <strain evidence="3 4">BX10</strain>
    </source>
</reference>
<dbReference type="RefSeq" id="WP_262427911.1">
    <property type="nucleotide sequence ID" value="NZ_JACRTJ010000025.1"/>
</dbReference>
<dbReference type="InterPro" id="IPR052710">
    <property type="entry name" value="CAAX_protease"/>
</dbReference>
<sequence length="212" mass="23343">MKIRIRRLLVPVFWLLAVACLIELPLGQTMIFGEDVILWDTLFRAVAASPVLIHFYREDAVFRGKERWGWKEAALWAAAGFGLSLLGTLAVQVLSRAGLQADMSMVEENLLSGPLWLELTVLLAASPFLEEIFFRGILFQRLKELMSVKAAAVVSALVFGLYHGTLTQGIYGFFMGLALVWAMERTQTVKAPVVVHMAANLAGLLAAAVNLP</sequence>
<dbReference type="EMBL" id="JACRTJ010000025">
    <property type="protein sequence ID" value="MBC8599806.1"/>
    <property type="molecule type" value="Genomic_DNA"/>
</dbReference>
<feature type="transmembrane region" description="Helical" evidence="1">
    <location>
        <begin position="115"/>
        <end position="138"/>
    </location>
</feature>
<feature type="domain" description="CAAX prenyl protease 2/Lysostaphin resistance protein A-like" evidence="2">
    <location>
        <begin position="115"/>
        <end position="201"/>
    </location>
</feature>
<evidence type="ECO:0000313" key="3">
    <source>
        <dbReference type="EMBL" id="MBC8599806.1"/>
    </source>
</evidence>
<keyword evidence="3" id="KW-0645">Protease</keyword>
<name>A0ABR7NUM3_9FIRM</name>
<feature type="transmembrane region" description="Helical" evidence="1">
    <location>
        <begin position="193"/>
        <end position="211"/>
    </location>
</feature>
<keyword evidence="1" id="KW-0472">Membrane</keyword>
<dbReference type="PANTHER" id="PTHR36435:SF1">
    <property type="entry name" value="CAAX AMINO TERMINAL PROTEASE FAMILY PROTEIN"/>
    <property type="match status" value="1"/>
</dbReference>
<protein>
    <submittedName>
        <fullName evidence="3">CPBP family intramembrane metalloprotease</fullName>
    </submittedName>
</protein>
<keyword evidence="1" id="KW-1133">Transmembrane helix</keyword>
<comment type="caution">
    <text evidence="3">The sequence shown here is derived from an EMBL/GenBank/DDBJ whole genome shotgun (WGS) entry which is preliminary data.</text>
</comment>
<keyword evidence="1" id="KW-0812">Transmembrane</keyword>